<comment type="cofactor">
    <cofactor evidence="13">
        <name>Mg(2+)</name>
        <dbReference type="ChEBI" id="CHEBI:18420"/>
    </cofactor>
</comment>
<dbReference type="InterPro" id="IPR027417">
    <property type="entry name" value="P-loop_NTPase"/>
</dbReference>
<feature type="domain" description="UvrD-like helicase C-terminal" evidence="16">
    <location>
        <begin position="503"/>
        <end position="791"/>
    </location>
</feature>
<evidence type="ECO:0000259" key="16">
    <source>
        <dbReference type="PROSITE" id="PS51217"/>
    </source>
</evidence>
<accession>A0ABS3H4U6</accession>
<dbReference type="PROSITE" id="PS51217">
    <property type="entry name" value="UVRD_HELICASE_CTER"/>
    <property type="match status" value="1"/>
</dbReference>
<evidence type="ECO:0000259" key="15">
    <source>
        <dbReference type="PROSITE" id="PS51198"/>
    </source>
</evidence>
<evidence type="ECO:0000256" key="10">
    <source>
        <dbReference type="ARBA" id="ARBA00023235"/>
    </source>
</evidence>
<comment type="catalytic activity">
    <reaction evidence="11 13">
        <text>Couples ATP hydrolysis with the unwinding of duplex DNA by translocating in the 3'-5' direction.</text>
        <dbReference type="EC" id="5.6.2.4"/>
    </reaction>
</comment>
<dbReference type="Pfam" id="PF13361">
    <property type="entry name" value="UvrD_C"/>
    <property type="match status" value="1"/>
</dbReference>
<dbReference type="Proteomes" id="UP000664256">
    <property type="component" value="Unassembled WGS sequence"/>
</dbReference>
<proteinExistence type="inferred from homology"/>
<dbReference type="NCBIfam" id="TIGR02785">
    <property type="entry name" value="addA_Gpos"/>
    <property type="match status" value="1"/>
</dbReference>
<evidence type="ECO:0000313" key="18">
    <source>
        <dbReference type="Proteomes" id="UP000664256"/>
    </source>
</evidence>
<keyword evidence="8 13" id="KW-0238">DNA-binding</keyword>
<name>A0ABS3H4U6_9ENTE</name>
<comment type="subunit">
    <text evidence="13">Heterodimer of AddA and AddB/RexB.</text>
</comment>
<dbReference type="Gene3D" id="1.10.274.50">
    <property type="match status" value="1"/>
</dbReference>
<dbReference type="EC" id="5.6.2.4" evidence="13"/>
<dbReference type="RefSeq" id="WP_206902692.1">
    <property type="nucleotide sequence ID" value="NZ_JAFLVT010000005.1"/>
</dbReference>
<keyword evidence="1 13" id="KW-0540">Nuclease</keyword>
<dbReference type="HAMAP" id="MF_01451">
    <property type="entry name" value="AddA"/>
    <property type="match status" value="1"/>
</dbReference>
<feature type="binding site" evidence="14">
    <location>
        <begin position="36"/>
        <end position="43"/>
    </location>
    <ligand>
        <name>ATP</name>
        <dbReference type="ChEBI" id="CHEBI:30616"/>
    </ligand>
</feature>
<dbReference type="Pfam" id="PF00580">
    <property type="entry name" value="UvrD-helicase"/>
    <property type="match status" value="1"/>
</dbReference>
<keyword evidence="3 13" id="KW-0227">DNA damage</keyword>
<dbReference type="InterPro" id="IPR014016">
    <property type="entry name" value="UvrD-like_ATP-bd"/>
</dbReference>
<dbReference type="PROSITE" id="PS51198">
    <property type="entry name" value="UVRD_HELICASE_ATP_BIND"/>
    <property type="match status" value="1"/>
</dbReference>
<dbReference type="GO" id="GO:0004386">
    <property type="term" value="F:helicase activity"/>
    <property type="evidence" value="ECO:0007669"/>
    <property type="project" value="UniProtKB-KW"/>
</dbReference>
<dbReference type="InterPro" id="IPR000212">
    <property type="entry name" value="DNA_helicase_UvrD/REP"/>
</dbReference>
<dbReference type="InterPro" id="IPR038726">
    <property type="entry name" value="PDDEXK_AddAB-type"/>
</dbReference>
<comment type="caution">
    <text evidence="17">The sequence shown here is derived from an EMBL/GenBank/DDBJ whole genome shotgun (WGS) entry which is preliminary data.</text>
</comment>
<dbReference type="SUPFAM" id="SSF52540">
    <property type="entry name" value="P-loop containing nucleoside triphosphate hydrolases"/>
    <property type="match status" value="1"/>
</dbReference>
<keyword evidence="7 13" id="KW-0067">ATP-binding</keyword>
<keyword evidence="5 13" id="KW-0347">Helicase</keyword>
<organism evidence="17 18">
    <name type="scientific">Candidatus Enterococcus myersii</name>
    <dbReference type="NCBI Taxonomy" id="2815322"/>
    <lineage>
        <taxon>Bacteria</taxon>
        <taxon>Bacillati</taxon>
        <taxon>Bacillota</taxon>
        <taxon>Bacilli</taxon>
        <taxon>Lactobacillales</taxon>
        <taxon>Enterococcaceae</taxon>
        <taxon>Enterococcus</taxon>
    </lineage>
</organism>
<dbReference type="Pfam" id="PF12705">
    <property type="entry name" value="PDDEXK_1"/>
    <property type="match status" value="1"/>
</dbReference>
<keyword evidence="9 13" id="KW-0234">DNA repair</keyword>
<evidence type="ECO:0000313" key="17">
    <source>
        <dbReference type="EMBL" id="MBO0448483.1"/>
    </source>
</evidence>
<evidence type="ECO:0000256" key="7">
    <source>
        <dbReference type="ARBA" id="ARBA00022840"/>
    </source>
</evidence>
<dbReference type="EC" id="3.1.-.-" evidence="13"/>
<evidence type="ECO:0000256" key="12">
    <source>
        <dbReference type="ARBA" id="ARBA00048988"/>
    </source>
</evidence>
<dbReference type="InterPro" id="IPR014152">
    <property type="entry name" value="AddA"/>
</dbReference>
<dbReference type="Gene3D" id="3.40.50.300">
    <property type="entry name" value="P-loop containing nucleotide triphosphate hydrolases"/>
    <property type="match status" value="4"/>
</dbReference>
<reference evidence="17 18" key="1">
    <citation type="submission" date="2021-03" db="EMBL/GenBank/DDBJ databases">
        <title>Enterococcal diversity collection.</title>
        <authorList>
            <person name="Gilmore M.S."/>
            <person name="Schwartzman J."/>
            <person name="Van Tyne D."/>
            <person name="Martin M."/>
            <person name="Earl A.M."/>
            <person name="Manson A.L."/>
            <person name="Straub T."/>
            <person name="Salamzade R."/>
            <person name="Saavedra J."/>
            <person name="Lebreton F."/>
            <person name="Prichula J."/>
            <person name="Schaufler K."/>
            <person name="Gaca A."/>
            <person name="Sgardioli B."/>
            <person name="Wagenaar J."/>
            <person name="Strong T."/>
        </authorList>
    </citation>
    <scope>NUCLEOTIDE SEQUENCE [LARGE SCALE GENOMIC DNA]</scope>
    <source>
        <strain evidence="17 18">MJM12</strain>
    </source>
</reference>
<evidence type="ECO:0000256" key="4">
    <source>
        <dbReference type="ARBA" id="ARBA00022801"/>
    </source>
</evidence>
<dbReference type="InterPro" id="IPR011335">
    <property type="entry name" value="Restrct_endonuc-II-like"/>
</dbReference>
<evidence type="ECO:0000256" key="11">
    <source>
        <dbReference type="ARBA" id="ARBA00034617"/>
    </source>
</evidence>
<comment type="function">
    <text evidence="13">The heterodimer acts as both an ATP-dependent DNA helicase and an ATP-dependent, dual-direction single-stranded exonuclease. Recognizes the chi site generating a DNA molecule suitable for the initiation of homologous recombination. The AddA nuclease domain is required for chi fragment generation; this subunit has the helicase and 3' -&gt; 5' nuclease activities.</text>
</comment>
<keyword evidence="4 13" id="KW-0378">Hydrolase</keyword>
<evidence type="ECO:0000256" key="6">
    <source>
        <dbReference type="ARBA" id="ARBA00022839"/>
    </source>
</evidence>
<evidence type="ECO:0000256" key="1">
    <source>
        <dbReference type="ARBA" id="ARBA00022722"/>
    </source>
</evidence>
<keyword evidence="18" id="KW-1185">Reference proteome</keyword>
<feature type="domain" description="UvrD-like helicase ATP-binding" evidence="15">
    <location>
        <begin position="15"/>
        <end position="478"/>
    </location>
</feature>
<gene>
    <name evidence="13 17" type="primary">addA</name>
    <name evidence="17" type="ORF">JZO76_02945</name>
</gene>
<keyword evidence="2 13" id="KW-0547">Nucleotide-binding</keyword>
<comment type="catalytic activity">
    <reaction evidence="12 13">
        <text>ATP + H2O = ADP + phosphate + H(+)</text>
        <dbReference type="Rhea" id="RHEA:13065"/>
        <dbReference type="ChEBI" id="CHEBI:15377"/>
        <dbReference type="ChEBI" id="CHEBI:15378"/>
        <dbReference type="ChEBI" id="CHEBI:30616"/>
        <dbReference type="ChEBI" id="CHEBI:43474"/>
        <dbReference type="ChEBI" id="CHEBI:456216"/>
        <dbReference type="EC" id="5.6.2.4"/>
    </reaction>
</comment>
<evidence type="ECO:0000256" key="2">
    <source>
        <dbReference type="ARBA" id="ARBA00022741"/>
    </source>
</evidence>
<sequence length="1226" mass="140611">MSKTNPVIPVRPENERFTDRQWQAVFDGGDNLLVSASAGSGKTTVLVRRVIEKLKSGVDIDRLLIVTFTEAAASEMKERIEKALRQSINEEGNSNLRAHYVKQLVLLPQANISTLHAFCMTVIKRFYYLIDLDPVFRLLSDETEKLLLQEEVWTGLREDYYANDDEDFFKLTENFGSDRSDEGLTDLVMRLYQFACAAPDPAYWLEELPKNYQAQDGFQTTALYQSAIKPAVVAELELAVANYEQAIAICQNEEKLTKDVALLTTQLNQVMRLQAALVADDMAALFAQIEGLDLKTNVRKKRGELADLSVSVKEFQGIAKESVAQVVTYFPYPEAMMNDLLVKSHALVAKMSEVTQAFSQAYTKKKLAKGVLDFNDLEHYTLAILMAENSPATTYYKSKFTEVMVDEYQDVNRLQEAILSYVRDNTESAGNMFMVGDVKQSIYAFRLADPTLFIEKYNDYGNEKNGRRIVLAENFRSRKEVLDFTNLVFEQLMDQQVGQIDYDQAAALIPGFPNFPASDAFKTELLLFEKGTKDDVKHFETRQAGEIQITALKIKELISQSFQIYDKDKKMMRKLEYGDIVLLTPTKGNNQVIVDTFYDLGIPLEITDAESYFQATEIQTIISLLKIIDNPYNDIPLASVLRSPIVGLLEDELAQIRLQNKNGFYYEALSDYSLYGKKEELKEKINLFLSQLESWRAFSKRNALPDLIWRLYEETAYLDYCLGLPNGIQRHANLIALVERAKNYEKSNFRGLYQFISLIEKMQEKDLDLAEPATKSVENAVRVMTIHGSKGLEFPIVFLLDMARDINRLDFNRNYIFEEHLGAGIKYVDQERQVSYETMPYKGIKQVRLNKAFSEEMRKLYVALTRAEQKLYLVGSYENKEKALQAWQGALTQEKKVLNPALRLKGSHVLLNWVGMTLMRHPDMEAVFSEAKDRSYTVQSPAQFTIYWFNQADVKAWRENYEENVIAPMDEKIKEQIQADLTIVKKRLDFIYPYEKATQTTSYQSVTEIKRVFEDPDNTQEKRLDWQSSLEKQATGNRYTAETLATPKFMAETKRDAASIGTATHTVLQLLDLNKAPTETQLEQFIAKLVTEGILTTELAAEVVVPDILWFFDTPLGQKLIAQQSNVHREEPFAMLQKTTTIFNDYDNENDELLIHGIIDGYILADEILLYDFKTDHLTKENEGQLIKRYQGQINLYKKALTETYNRPVTESYLIFLKGRKIISLL</sequence>
<evidence type="ECO:0000256" key="5">
    <source>
        <dbReference type="ARBA" id="ARBA00022806"/>
    </source>
</evidence>
<evidence type="ECO:0000256" key="13">
    <source>
        <dbReference type="HAMAP-Rule" id="MF_01451"/>
    </source>
</evidence>
<dbReference type="SUPFAM" id="SSF52980">
    <property type="entry name" value="Restriction endonuclease-like"/>
    <property type="match status" value="1"/>
</dbReference>
<dbReference type="InterPro" id="IPR014017">
    <property type="entry name" value="DNA_helicase_UvrD-like_C"/>
</dbReference>
<keyword evidence="6 13" id="KW-0269">Exonuclease</keyword>
<dbReference type="EMBL" id="JAFLVT010000005">
    <property type="protein sequence ID" value="MBO0448483.1"/>
    <property type="molecule type" value="Genomic_DNA"/>
</dbReference>
<comment type="similarity">
    <text evidence="13">Belongs to the helicase family. AddA subfamily.</text>
</comment>
<dbReference type="InterPro" id="IPR011604">
    <property type="entry name" value="PDDEXK-like_dom_sf"/>
</dbReference>
<evidence type="ECO:0000256" key="8">
    <source>
        <dbReference type="ARBA" id="ARBA00023125"/>
    </source>
</evidence>
<dbReference type="Gene3D" id="3.90.320.10">
    <property type="match status" value="1"/>
</dbReference>
<dbReference type="PANTHER" id="PTHR11070:SF48">
    <property type="entry name" value="ATP-DEPENDENT HELICASE_NUCLEASE SUBUNIT A"/>
    <property type="match status" value="1"/>
</dbReference>
<evidence type="ECO:0000256" key="9">
    <source>
        <dbReference type="ARBA" id="ARBA00023204"/>
    </source>
</evidence>
<keyword evidence="10 13" id="KW-0413">Isomerase</keyword>
<dbReference type="PANTHER" id="PTHR11070">
    <property type="entry name" value="UVRD / RECB / PCRA DNA HELICASE FAMILY MEMBER"/>
    <property type="match status" value="1"/>
</dbReference>
<evidence type="ECO:0000256" key="3">
    <source>
        <dbReference type="ARBA" id="ARBA00022763"/>
    </source>
</evidence>
<protein>
    <recommendedName>
        <fullName evidence="13">ATP-dependent helicase/nuclease subunit A</fullName>
        <ecNumber evidence="13">3.1.-.-</ecNumber>
        <ecNumber evidence="13">5.6.2.4</ecNumber>
    </recommendedName>
    <alternativeName>
        <fullName evidence="13">ATP-dependent helicase/nuclease AddA</fullName>
    </alternativeName>
    <alternativeName>
        <fullName evidence="13">DNA 3'-5' helicase AddA</fullName>
    </alternativeName>
</protein>
<evidence type="ECO:0000256" key="14">
    <source>
        <dbReference type="PROSITE-ProRule" id="PRU00560"/>
    </source>
</evidence>